<dbReference type="SUPFAM" id="SSF48726">
    <property type="entry name" value="Immunoglobulin"/>
    <property type="match status" value="1"/>
</dbReference>
<feature type="chain" id="PRO_5036997710" evidence="5">
    <location>
        <begin position="21"/>
        <end position="339"/>
    </location>
</feature>
<keyword evidence="2" id="KW-1015">Disulfide bond</keyword>
<evidence type="ECO:0000256" key="5">
    <source>
        <dbReference type="SAM" id="SignalP"/>
    </source>
</evidence>
<dbReference type="CDD" id="cd00096">
    <property type="entry name" value="Ig"/>
    <property type="match status" value="1"/>
</dbReference>
<dbReference type="AlphaFoldDB" id="A0A914ZM19"/>
<evidence type="ECO:0000256" key="4">
    <source>
        <dbReference type="SAM" id="Phobius"/>
    </source>
</evidence>
<dbReference type="InterPro" id="IPR050958">
    <property type="entry name" value="Cell_Adh-Cytoskel_Orgn"/>
</dbReference>
<dbReference type="InterPro" id="IPR036179">
    <property type="entry name" value="Ig-like_dom_sf"/>
</dbReference>
<keyword evidence="1 5" id="KW-0732">Signal</keyword>
<protein>
    <submittedName>
        <fullName evidence="8">Ig-like domain-containing protein</fullName>
    </submittedName>
</protein>
<dbReference type="Pfam" id="PF13927">
    <property type="entry name" value="Ig_3"/>
    <property type="match status" value="1"/>
</dbReference>
<dbReference type="SMART" id="SM00409">
    <property type="entry name" value="IG"/>
    <property type="match status" value="2"/>
</dbReference>
<evidence type="ECO:0000259" key="6">
    <source>
        <dbReference type="PROSITE" id="PS50835"/>
    </source>
</evidence>
<evidence type="ECO:0000256" key="2">
    <source>
        <dbReference type="ARBA" id="ARBA00023157"/>
    </source>
</evidence>
<dbReference type="GO" id="GO:0005886">
    <property type="term" value="C:plasma membrane"/>
    <property type="evidence" value="ECO:0007669"/>
    <property type="project" value="TreeGrafter"/>
</dbReference>
<sequence>MERNQFIEAIVICALLSVNATVSPTTSNRSLRLNEDGRQRSRMKMANEMLVPRYSTTALMCEPVFTGNSGSAKWFHDGVVVANVTSTSNAVLHNRIYRSEQPVPDVGFLIITNISLDDEGEYWCRRDENGQEGDAVKIVIAYVDQFPHDSRPLFYPSRPSIGERVVAECPHTRAIPSPSITWFLNGETVDLSSRRVDVTSNGTLKISQFLIQDIGLYECMLSNFAGRTTAKVFVDAKRLKDGRFREVTDISIFTNACRGLFQNGILWFLIGCLATSCVVLFYLLCAMLFLRPGARNRITLQPTLFLRSHPSLAPGFRKVIVPIPDLCRATRPQNTPQML</sequence>
<keyword evidence="4" id="KW-0812">Transmembrane</keyword>
<keyword evidence="3" id="KW-0393">Immunoglobulin domain</keyword>
<accession>A0A914ZM19</accession>
<name>A0A914ZM19_PARUN</name>
<dbReference type="Gene3D" id="2.60.40.10">
    <property type="entry name" value="Immunoglobulins"/>
    <property type="match status" value="2"/>
</dbReference>
<dbReference type="PANTHER" id="PTHR45080:SF8">
    <property type="entry name" value="IG-LIKE DOMAIN-CONTAINING PROTEIN"/>
    <property type="match status" value="1"/>
</dbReference>
<dbReference type="WBParaSite" id="PgB08_g088_t02">
    <property type="protein sequence ID" value="PgB08_g088_t02"/>
    <property type="gene ID" value="PgB08_g088"/>
</dbReference>
<keyword evidence="4" id="KW-1133">Transmembrane helix</keyword>
<dbReference type="GO" id="GO:0007156">
    <property type="term" value="P:homophilic cell adhesion via plasma membrane adhesion molecules"/>
    <property type="evidence" value="ECO:0007669"/>
    <property type="project" value="TreeGrafter"/>
</dbReference>
<reference evidence="8" key="1">
    <citation type="submission" date="2022-11" db="UniProtKB">
        <authorList>
            <consortium name="WormBaseParasite"/>
        </authorList>
    </citation>
    <scope>IDENTIFICATION</scope>
</reference>
<dbReference type="InterPro" id="IPR003599">
    <property type="entry name" value="Ig_sub"/>
</dbReference>
<keyword evidence="4" id="KW-0472">Membrane</keyword>
<dbReference type="InterPro" id="IPR007110">
    <property type="entry name" value="Ig-like_dom"/>
</dbReference>
<evidence type="ECO:0000256" key="1">
    <source>
        <dbReference type="ARBA" id="ARBA00022729"/>
    </source>
</evidence>
<feature type="domain" description="Ig-like" evidence="6">
    <location>
        <begin position="24"/>
        <end position="141"/>
    </location>
</feature>
<keyword evidence="7" id="KW-1185">Reference proteome</keyword>
<evidence type="ECO:0000256" key="3">
    <source>
        <dbReference type="ARBA" id="ARBA00023319"/>
    </source>
</evidence>
<dbReference type="SMART" id="SM00408">
    <property type="entry name" value="IGc2"/>
    <property type="match status" value="2"/>
</dbReference>
<dbReference type="InterPro" id="IPR003598">
    <property type="entry name" value="Ig_sub2"/>
</dbReference>
<feature type="domain" description="Ig-like" evidence="6">
    <location>
        <begin position="152"/>
        <end position="235"/>
    </location>
</feature>
<dbReference type="PROSITE" id="PS50835">
    <property type="entry name" value="IG_LIKE"/>
    <property type="match status" value="2"/>
</dbReference>
<evidence type="ECO:0000313" key="8">
    <source>
        <dbReference type="WBParaSite" id="PgB08_g088_t02"/>
    </source>
</evidence>
<dbReference type="Proteomes" id="UP000887569">
    <property type="component" value="Unplaced"/>
</dbReference>
<feature type="signal peptide" evidence="5">
    <location>
        <begin position="1"/>
        <end position="20"/>
    </location>
</feature>
<evidence type="ECO:0000313" key="7">
    <source>
        <dbReference type="Proteomes" id="UP000887569"/>
    </source>
</evidence>
<dbReference type="InterPro" id="IPR013783">
    <property type="entry name" value="Ig-like_fold"/>
</dbReference>
<feature type="transmembrane region" description="Helical" evidence="4">
    <location>
        <begin position="265"/>
        <end position="290"/>
    </location>
</feature>
<organism evidence="7 8">
    <name type="scientific">Parascaris univalens</name>
    <name type="common">Nematode worm</name>
    <dbReference type="NCBI Taxonomy" id="6257"/>
    <lineage>
        <taxon>Eukaryota</taxon>
        <taxon>Metazoa</taxon>
        <taxon>Ecdysozoa</taxon>
        <taxon>Nematoda</taxon>
        <taxon>Chromadorea</taxon>
        <taxon>Rhabditida</taxon>
        <taxon>Spirurina</taxon>
        <taxon>Ascaridomorpha</taxon>
        <taxon>Ascaridoidea</taxon>
        <taxon>Ascarididae</taxon>
        <taxon>Parascaris</taxon>
    </lineage>
</organism>
<proteinExistence type="predicted"/>
<dbReference type="PANTHER" id="PTHR45080">
    <property type="entry name" value="CONTACTIN 5"/>
    <property type="match status" value="1"/>
</dbReference>